<proteinExistence type="predicted"/>
<sequence length="53" mass="6277">MTSLFSLCQLLALSQYAMLLAMHYLLLCLRSWQDKCQAQVRSLLIKIFQKERQ</sequence>
<name>A0A0A9BRS8_ARUDO</name>
<dbReference type="AlphaFoldDB" id="A0A0A9BRS8"/>
<evidence type="ECO:0000313" key="1">
    <source>
        <dbReference type="EMBL" id="JAD64843.1"/>
    </source>
</evidence>
<reference evidence="1" key="2">
    <citation type="journal article" date="2015" name="Data Brief">
        <title>Shoot transcriptome of the giant reed, Arundo donax.</title>
        <authorList>
            <person name="Barrero R.A."/>
            <person name="Guerrero F.D."/>
            <person name="Moolhuijzen P."/>
            <person name="Goolsby J.A."/>
            <person name="Tidwell J."/>
            <person name="Bellgard S.E."/>
            <person name="Bellgard M.I."/>
        </authorList>
    </citation>
    <scope>NUCLEOTIDE SEQUENCE</scope>
    <source>
        <tissue evidence="1">Shoot tissue taken approximately 20 cm above the soil surface</tissue>
    </source>
</reference>
<reference evidence="1" key="1">
    <citation type="submission" date="2014-09" db="EMBL/GenBank/DDBJ databases">
        <authorList>
            <person name="Magalhaes I.L.F."/>
            <person name="Oliveira U."/>
            <person name="Santos F.R."/>
            <person name="Vidigal T.H.D.A."/>
            <person name="Brescovit A.D."/>
            <person name="Santos A.J."/>
        </authorList>
    </citation>
    <scope>NUCLEOTIDE SEQUENCE</scope>
    <source>
        <tissue evidence="1">Shoot tissue taken approximately 20 cm above the soil surface</tissue>
    </source>
</reference>
<dbReference type="EMBL" id="GBRH01233052">
    <property type="protein sequence ID" value="JAD64843.1"/>
    <property type="molecule type" value="Transcribed_RNA"/>
</dbReference>
<protein>
    <submittedName>
        <fullName evidence="1">Uncharacterized protein</fullName>
    </submittedName>
</protein>
<organism evidence="1">
    <name type="scientific">Arundo donax</name>
    <name type="common">Giant reed</name>
    <name type="synonym">Donax arundinaceus</name>
    <dbReference type="NCBI Taxonomy" id="35708"/>
    <lineage>
        <taxon>Eukaryota</taxon>
        <taxon>Viridiplantae</taxon>
        <taxon>Streptophyta</taxon>
        <taxon>Embryophyta</taxon>
        <taxon>Tracheophyta</taxon>
        <taxon>Spermatophyta</taxon>
        <taxon>Magnoliopsida</taxon>
        <taxon>Liliopsida</taxon>
        <taxon>Poales</taxon>
        <taxon>Poaceae</taxon>
        <taxon>PACMAD clade</taxon>
        <taxon>Arundinoideae</taxon>
        <taxon>Arundineae</taxon>
        <taxon>Arundo</taxon>
    </lineage>
</organism>
<accession>A0A0A9BRS8</accession>